<dbReference type="Proteomes" id="UP001211204">
    <property type="component" value="Chromosome"/>
</dbReference>
<name>A0ABM8CMA0_9BURK</name>
<keyword evidence="2" id="KW-1185">Reference proteome</keyword>
<evidence type="ECO:0000313" key="1">
    <source>
        <dbReference type="EMBL" id="BDT78938.1"/>
    </source>
</evidence>
<gene>
    <name evidence="1" type="ORF">PKF032_08260</name>
</gene>
<organism evidence="1 2">
    <name type="scientific">Polynucleobacter yangtzensis</name>
    <dbReference type="NCBI Taxonomy" id="1743159"/>
    <lineage>
        <taxon>Bacteria</taxon>
        <taxon>Pseudomonadati</taxon>
        <taxon>Pseudomonadota</taxon>
        <taxon>Betaproteobacteria</taxon>
        <taxon>Burkholderiales</taxon>
        <taxon>Burkholderiaceae</taxon>
        <taxon>Polynucleobacter</taxon>
    </lineage>
</organism>
<reference evidence="1 2" key="1">
    <citation type="submission" date="2022-11" db="EMBL/GenBank/DDBJ databases">
        <title>Complete Genome Sequences of three Polynucleobacter sp. Subcluster PnecC Strains KF022, KF023, and KF032 Isolated from a Shallow Eutrophic Lake in Japan.</title>
        <authorList>
            <person name="Ogata Y."/>
            <person name="Watanabe K."/>
            <person name="Takemine S."/>
            <person name="Shindo C."/>
            <person name="Kurokawa R."/>
            <person name="Suda W."/>
        </authorList>
    </citation>
    <scope>NUCLEOTIDE SEQUENCE [LARGE SCALE GENOMIC DNA]</scope>
    <source>
        <strain evidence="1 2">KF032</strain>
    </source>
</reference>
<dbReference type="RefSeq" id="WP_281746186.1">
    <property type="nucleotide sequence ID" value="NZ_AP026974.1"/>
</dbReference>
<evidence type="ECO:0000313" key="2">
    <source>
        <dbReference type="Proteomes" id="UP001211204"/>
    </source>
</evidence>
<sequence length="413" mass="47025">MTKRDRFFNPLRKAKSASAKALVAEVINELHNYESHFELRKRSRKKRDLEIFNRQIEAIICEAVHRYLTGADKRIAISLSNRHLGRRDSESKILNNTLSQNIKNLASPEMGFIELQTGNQMTGEVTSFWAGKRLKTRINDRKLTHLDLTLEKGKNVIELREEKAHGQAKGKLIKYPETALTIQYRDEMEQINAFLRDADICYQGNKDIDDSRVELKRIFNNGSFEQGGRLYGGFWIALKSADLRDITIGNEWVTALDYGQMAIRLAYSLAKAPIHFEDAYALDRKTDSARAAIKKLMNIMLNAPTTKTWSASKSMGARHKDSDFQRKLMKEIEEFHKPIAHLFGTANGMKFMFIESEILIDVLLELNSKGIVALPIHDCILVKESAQNTAKEVMLKVFKQHTNLDATVAVGAL</sequence>
<protein>
    <recommendedName>
        <fullName evidence="3">DNA polymerase family A</fullName>
    </recommendedName>
</protein>
<dbReference type="EMBL" id="AP026974">
    <property type="protein sequence ID" value="BDT78938.1"/>
    <property type="molecule type" value="Genomic_DNA"/>
</dbReference>
<evidence type="ECO:0008006" key="3">
    <source>
        <dbReference type="Google" id="ProtNLM"/>
    </source>
</evidence>
<proteinExistence type="predicted"/>
<accession>A0ABM8CMA0</accession>